<feature type="region of interest" description="Disordered" evidence="1">
    <location>
        <begin position="69"/>
        <end position="88"/>
    </location>
</feature>
<evidence type="ECO:0000313" key="3">
    <source>
        <dbReference type="Proteomes" id="UP001157126"/>
    </source>
</evidence>
<comment type="caution">
    <text evidence="2">The sequence shown here is derived from an EMBL/GenBank/DDBJ whole genome shotgun (WGS) entry which is preliminary data.</text>
</comment>
<gene>
    <name evidence="2" type="ORF">GCM10025883_22470</name>
</gene>
<protein>
    <recommendedName>
        <fullName evidence="4">Secreted protein</fullName>
    </recommendedName>
</protein>
<proteinExistence type="predicted"/>
<evidence type="ECO:0000313" key="2">
    <source>
        <dbReference type="EMBL" id="GMA40202.1"/>
    </source>
</evidence>
<sequence length="88" mass="9889">MTGQHEHLVVPVIVATVCRVGGVELGVTAHPHDHIDPARPEDGWNPWPVIVDPTIPRRLRVDRITWPEHEQVGPLPDPIRDRIRGGRP</sequence>
<feature type="compositionally biased region" description="Basic and acidic residues" evidence="1">
    <location>
        <begin position="78"/>
        <end position="88"/>
    </location>
</feature>
<dbReference type="Proteomes" id="UP001157126">
    <property type="component" value="Unassembled WGS sequence"/>
</dbReference>
<evidence type="ECO:0008006" key="4">
    <source>
        <dbReference type="Google" id="ProtNLM"/>
    </source>
</evidence>
<dbReference type="EMBL" id="BSUO01000001">
    <property type="protein sequence ID" value="GMA40202.1"/>
    <property type="molecule type" value="Genomic_DNA"/>
</dbReference>
<accession>A0ABQ6ISS1</accession>
<organism evidence="2 3">
    <name type="scientific">Mobilicoccus caccae</name>
    <dbReference type="NCBI Taxonomy" id="1859295"/>
    <lineage>
        <taxon>Bacteria</taxon>
        <taxon>Bacillati</taxon>
        <taxon>Actinomycetota</taxon>
        <taxon>Actinomycetes</taxon>
        <taxon>Micrococcales</taxon>
        <taxon>Dermatophilaceae</taxon>
        <taxon>Mobilicoccus</taxon>
    </lineage>
</organism>
<dbReference type="RefSeq" id="WP_284303941.1">
    <property type="nucleotide sequence ID" value="NZ_BSUO01000001.1"/>
</dbReference>
<name>A0ABQ6ISS1_9MICO</name>
<evidence type="ECO:0000256" key="1">
    <source>
        <dbReference type="SAM" id="MobiDB-lite"/>
    </source>
</evidence>
<keyword evidence="3" id="KW-1185">Reference proteome</keyword>
<reference evidence="3" key="1">
    <citation type="journal article" date="2019" name="Int. J. Syst. Evol. Microbiol.">
        <title>The Global Catalogue of Microorganisms (GCM) 10K type strain sequencing project: providing services to taxonomists for standard genome sequencing and annotation.</title>
        <authorList>
            <consortium name="The Broad Institute Genomics Platform"/>
            <consortium name="The Broad Institute Genome Sequencing Center for Infectious Disease"/>
            <person name="Wu L."/>
            <person name="Ma J."/>
        </authorList>
    </citation>
    <scope>NUCLEOTIDE SEQUENCE [LARGE SCALE GENOMIC DNA]</scope>
    <source>
        <strain evidence="3">NBRC 113072</strain>
    </source>
</reference>